<evidence type="ECO:0000256" key="10">
    <source>
        <dbReference type="ARBA" id="ARBA00023242"/>
    </source>
</evidence>
<evidence type="ECO:0000256" key="5">
    <source>
        <dbReference type="ARBA" id="ARBA00022692"/>
    </source>
</evidence>
<dbReference type="EMBL" id="VIIS01002083">
    <property type="protein sequence ID" value="KAF0288713.1"/>
    <property type="molecule type" value="Genomic_DNA"/>
</dbReference>
<evidence type="ECO:0000256" key="6">
    <source>
        <dbReference type="ARBA" id="ARBA00022989"/>
    </source>
</evidence>
<keyword evidence="6 11" id="KW-1133">Transmembrane helix</keyword>
<evidence type="ECO:0000256" key="11">
    <source>
        <dbReference type="SAM" id="Phobius"/>
    </source>
</evidence>
<dbReference type="PANTHER" id="PTHR22593:SF2">
    <property type="entry name" value="TRANSMEMBRANE PROTEIN 18"/>
    <property type="match status" value="1"/>
</dbReference>
<dbReference type="Proteomes" id="UP000440578">
    <property type="component" value="Unassembled WGS sequence"/>
</dbReference>
<evidence type="ECO:0000256" key="8">
    <source>
        <dbReference type="ARBA" id="ARBA00023125"/>
    </source>
</evidence>
<gene>
    <name evidence="12" type="primary">TMEM18</name>
    <name evidence="12" type="ORF">FJT64_012917</name>
</gene>
<comment type="caution">
    <text evidence="12">The sequence shown here is derived from an EMBL/GenBank/DDBJ whole genome shotgun (WGS) entry which is preliminary data.</text>
</comment>
<keyword evidence="9 11" id="KW-0472">Membrane</keyword>
<keyword evidence="5 11" id="KW-0812">Transmembrane</keyword>
<evidence type="ECO:0000313" key="13">
    <source>
        <dbReference type="Proteomes" id="UP000440578"/>
    </source>
</evidence>
<feature type="transmembrane region" description="Helical" evidence="11">
    <location>
        <begin position="32"/>
        <end position="50"/>
    </location>
</feature>
<proteinExistence type="inferred from homology"/>
<dbReference type="GO" id="GO:0003677">
    <property type="term" value="F:DNA binding"/>
    <property type="evidence" value="ECO:0007669"/>
    <property type="project" value="UniProtKB-KW"/>
</dbReference>
<protein>
    <recommendedName>
        <fullName evidence="4">Transmembrane protein 18</fullName>
    </recommendedName>
</protein>
<evidence type="ECO:0000256" key="4">
    <source>
        <dbReference type="ARBA" id="ARBA00014253"/>
    </source>
</evidence>
<dbReference type="PANTHER" id="PTHR22593">
    <property type="entry name" value="TRANSMEMBRANE PROTEIN 18"/>
    <property type="match status" value="1"/>
</dbReference>
<comment type="similarity">
    <text evidence="3">Belongs to the TMEM18 family.</text>
</comment>
<evidence type="ECO:0000256" key="3">
    <source>
        <dbReference type="ARBA" id="ARBA00009971"/>
    </source>
</evidence>
<evidence type="ECO:0000256" key="9">
    <source>
        <dbReference type="ARBA" id="ARBA00023136"/>
    </source>
</evidence>
<keyword evidence="13" id="KW-1185">Reference proteome</keyword>
<evidence type="ECO:0000256" key="1">
    <source>
        <dbReference type="ARBA" id="ARBA00004126"/>
    </source>
</evidence>
<feature type="transmembrane region" description="Helical" evidence="11">
    <location>
        <begin position="62"/>
        <end position="84"/>
    </location>
</feature>
<accession>A0A6A4V4P0</accession>
<organism evidence="12 13">
    <name type="scientific">Amphibalanus amphitrite</name>
    <name type="common">Striped barnacle</name>
    <name type="synonym">Balanus amphitrite</name>
    <dbReference type="NCBI Taxonomy" id="1232801"/>
    <lineage>
        <taxon>Eukaryota</taxon>
        <taxon>Metazoa</taxon>
        <taxon>Ecdysozoa</taxon>
        <taxon>Arthropoda</taxon>
        <taxon>Crustacea</taxon>
        <taxon>Multicrustacea</taxon>
        <taxon>Cirripedia</taxon>
        <taxon>Thoracica</taxon>
        <taxon>Thoracicalcarea</taxon>
        <taxon>Balanomorpha</taxon>
        <taxon>Balanoidea</taxon>
        <taxon>Balanidae</taxon>
        <taxon>Amphibalaninae</taxon>
        <taxon>Amphibalanus</taxon>
    </lineage>
</organism>
<name>A0A6A4V4P0_AMPAM</name>
<comment type="subcellular location">
    <subcellularLocation>
        <location evidence="2">Endomembrane system</location>
        <topology evidence="2">Multi-pass membrane protein</topology>
    </subcellularLocation>
    <subcellularLocation>
        <location evidence="1">Nucleus membrane</location>
    </subcellularLocation>
</comment>
<sequence>MASSEKGGIVEDEEIGFSFLGFLSEVDWSEPWIMGLLSWHILMFLVALIARRKLHVQCGLFLTLLSLVYFSEDINTLAATHWRAFSKQQYFDSEGMFISIMFSMPILLNCLLIVCNWLWCTNGALSQVMEQKARAQMKAAEKKAE</sequence>
<evidence type="ECO:0000313" key="12">
    <source>
        <dbReference type="EMBL" id="KAF0288713.1"/>
    </source>
</evidence>
<keyword evidence="8" id="KW-0238">DNA-binding</keyword>
<dbReference type="InterPro" id="IPR026721">
    <property type="entry name" value="TMEM18"/>
</dbReference>
<keyword evidence="7" id="KW-0175">Coiled coil</keyword>
<feature type="transmembrane region" description="Helical" evidence="11">
    <location>
        <begin position="96"/>
        <end position="119"/>
    </location>
</feature>
<keyword evidence="10" id="KW-0539">Nucleus</keyword>
<reference evidence="12 13" key="1">
    <citation type="submission" date="2019-07" db="EMBL/GenBank/DDBJ databases">
        <title>Draft genome assembly of a fouling barnacle, Amphibalanus amphitrite (Darwin, 1854): The first reference genome for Thecostraca.</title>
        <authorList>
            <person name="Kim W."/>
        </authorList>
    </citation>
    <scope>NUCLEOTIDE SEQUENCE [LARGE SCALE GENOMIC DNA]</scope>
    <source>
        <strain evidence="12">SNU_AA5</strain>
        <tissue evidence="12">Soma without cirri and trophi</tissue>
    </source>
</reference>
<dbReference type="AlphaFoldDB" id="A0A6A4V4P0"/>
<evidence type="ECO:0000256" key="2">
    <source>
        <dbReference type="ARBA" id="ARBA00004127"/>
    </source>
</evidence>
<dbReference type="OrthoDB" id="411535at2759"/>
<evidence type="ECO:0000256" key="7">
    <source>
        <dbReference type="ARBA" id="ARBA00023054"/>
    </source>
</evidence>
<dbReference type="GO" id="GO:0031965">
    <property type="term" value="C:nuclear membrane"/>
    <property type="evidence" value="ECO:0007669"/>
    <property type="project" value="UniProtKB-SubCell"/>
</dbReference>
<dbReference type="Pfam" id="PF14770">
    <property type="entry name" value="TMEM18"/>
    <property type="match status" value="1"/>
</dbReference>